<evidence type="ECO:0000256" key="3">
    <source>
        <dbReference type="SAM" id="MobiDB-lite"/>
    </source>
</evidence>
<dbReference type="InterPro" id="IPR052605">
    <property type="entry name" value="Fungal_trans_regulator"/>
</dbReference>
<evidence type="ECO:0000256" key="2">
    <source>
        <dbReference type="PROSITE-ProRule" id="PRU00850"/>
    </source>
</evidence>
<dbReference type="EMBL" id="ML121536">
    <property type="protein sequence ID" value="RPB26056.1"/>
    <property type="molecule type" value="Genomic_DNA"/>
</dbReference>
<feature type="compositionally biased region" description="Polar residues" evidence="3">
    <location>
        <begin position="50"/>
        <end position="70"/>
    </location>
</feature>
<dbReference type="InterPro" id="IPR024061">
    <property type="entry name" value="NDT80_DNA-bd_dom"/>
</dbReference>
<dbReference type="Pfam" id="PF05224">
    <property type="entry name" value="NDT80_PhoG"/>
    <property type="match status" value="1"/>
</dbReference>
<accession>A0A3N4LT48</accession>
<feature type="compositionally biased region" description="Basic and acidic residues" evidence="3">
    <location>
        <begin position="13"/>
        <end position="28"/>
    </location>
</feature>
<dbReference type="PANTHER" id="PTHR35144">
    <property type="entry name" value="MEIOSIS-SPECIFIC TRANSCRIPTION FACTOR NDT80"/>
    <property type="match status" value="1"/>
</dbReference>
<dbReference type="AlphaFoldDB" id="A0A3N4LT48"/>
<sequence length="617" mass="66776">MNSRLGLQMPIKTDIHSPEGNAEREHISHHSLSPLPHRSGPGGIFGHTLPSLQHTPYHTSSSYEHTPSPASTTSLYSHYSYHPAGYPTSASPYSPTLPSHVSPYTMTSDSSRPRIPSIHSPVSHHTPNPVSTSMSARAAYATATPHTSRHHHRSPKEAHTPLPVSRSMRSPTITTSPTLGVQTDPSNQSSVPTGPPMGSTQILCNLFSADGVLVEPEIHGRVEKGFFLAERDWTCYRRNYFTVVCSYSLKPATHSLPFYLKRSPTAQPENVLAFAMCISAVVDAPGGKAVELVQHTPKRDKGPQHRPSKVKLAPQPIGSLGFNASHSQQTQGNDFNPFPQQAQQQNVASFERIQFKSATANNGKRRAAQQYYHLIVELYADVGNQSTTAPSNTASDAGWVKIAYKTSAPMVVRGRSPGHYADERRVQSPGGNNGSGNGSNNTHSPTSNGIGGNMMGSSDMGASSDVLGSNRLNITGMNGYHHMGNLHSAHNSPSPSSIRDPSIATPPPPSHLEGPPIDPVITGDDSPPLENDYTGYQYFPGTIYSGHHTSPIYDVYQDEKRSEGPVVAHCTQFENDISSYIPSTLLGKEQRLMNRKCGPYCDSTDGSRGYFPDLPTV</sequence>
<evidence type="ECO:0000313" key="5">
    <source>
        <dbReference type="EMBL" id="RPB26056.1"/>
    </source>
</evidence>
<dbReference type="PANTHER" id="PTHR35144:SF2">
    <property type="entry name" value="MEIOSIS-SPECIFIC TRANSCRIPTION FACTOR NDT80"/>
    <property type="match status" value="1"/>
</dbReference>
<feature type="region of interest" description="Disordered" evidence="3">
    <location>
        <begin position="483"/>
        <end position="532"/>
    </location>
</feature>
<feature type="compositionally biased region" description="Low complexity" evidence="3">
    <location>
        <begin position="108"/>
        <end position="125"/>
    </location>
</feature>
<evidence type="ECO:0000313" key="6">
    <source>
        <dbReference type="Proteomes" id="UP000267821"/>
    </source>
</evidence>
<dbReference type="PROSITE" id="PS51517">
    <property type="entry name" value="NDT80"/>
    <property type="match status" value="1"/>
</dbReference>
<keyword evidence="1 2" id="KW-0238">DNA-binding</keyword>
<feature type="compositionally biased region" description="Low complexity" evidence="3">
    <location>
        <begin position="455"/>
        <end position="465"/>
    </location>
</feature>
<protein>
    <submittedName>
        <fullName evidence="5">p53-like transcription factor</fullName>
    </submittedName>
</protein>
<organism evidence="5 6">
    <name type="scientific">Terfezia boudieri ATCC MYA-4762</name>
    <dbReference type="NCBI Taxonomy" id="1051890"/>
    <lineage>
        <taxon>Eukaryota</taxon>
        <taxon>Fungi</taxon>
        <taxon>Dikarya</taxon>
        <taxon>Ascomycota</taxon>
        <taxon>Pezizomycotina</taxon>
        <taxon>Pezizomycetes</taxon>
        <taxon>Pezizales</taxon>
        <taxon>Pezizaceae</taxon>
        <taxon>Terfezia</taxon>
    </lineage>
</organism>
<evidence type="ECO:0000259" key="4">
    <source>
        <dbReference type="PROSITE" id="PS51517"/>
    </source>
</evidence>
<feature type="region of interest" description="Disordered" evidence="3">
    <location>
        <begin position="1"/>
        <end position="73"/>
    </location>
</feature>
<proteinExistence type="predicted"/>
<feature type="region of interest" description="Disordered" evidence="3">
    <location>
        <begin position="412"/>
        <end position="467"/>
    </location>
</feature>
<keyword evidence="6" id="KW-1185">Reference proteome</keyword>
<feature type="compositionally biased region" description="Low complexity" evidence="3">
    <location>
        <begin position="30"/>
        <end position="39"/>
    </location>
</feature>
<dbReference type="SUPFAM" id="SSF49417">
    <property type="entry name" value="p53-like transcription factors"/>
    <property type="match status" value="1"/>
</dbReference>
<feature type="compositionally biased region" description="Low complexity" evidence="3">
    <location>
        <begin position="492"/>
        <end position="503"/>
    </location>
</feature>
<dbReference type="GO" id="GO:0045944">
    <property type="term" value="P:positive regulation of transcription by RNA polymerase II"/>
    <property type="evidence" value="ECO:0007669"/>
    <property type="project" value="TreeGrafter"/>
</dbReference>
<dbReference type="InterPro" id="IPR037141">
    <property type="entry name" value="NDT80_DNA-bd_dom_sf"/>
</dbReference>
<dbReference type="GO" id="GO:0000228">
    <property type="term" value="C:nuclear chromosome"/>
    <property type="evidence" value="ECO:0007669"/>
    <property type="project" value="TreeGrafter"/>
</dbReference>
<dbReference type="GO" id="GO:0051321">
    <property type="term" value="P:meiotic cell cycle"/>
    <property type="evidence" value="ECO:0007669"/>
    <property type="project" value="TreeGrafter"/>
</dbReference>
<dbReference type="InterPro" id="IPR008967">
    <property type="entry name" value="p53-like_TF_DNA-bd_sf"/>
</dbReference>
<dbReference type="InParanoid" id="A0A3N4LT48"/>
<gene>
    <name evidence="5" type="ORF">L211DRAFT_73853</name>
</gene>
<dbReference type="GO" id="GO:0003700">
    <property type="term" value="F:DNA-binding transcription factor activity"/>
    <property type="evidence" value="ECO:0007669"/>
    <property type="project" value="UniProtKB-UniRule"/>
</dbReference>
<feature type="domain" description="NDT80" evidence="4">
    <location>
        <begin position="159"/>
        <end position="424"/>
    </location>
</feature>
<feature type="compositionally biased region" description="Polar residues" evidence="3">
    <location>
        <begin position="322"/>
        <end position="334"/>
    </location>
</feature>
<feature type="compositionally biased region" description="Low complexity" evidence="3">
    <location>
        <begin position="438"/>
        <end position="448"/>
    </location>
</feature>
<dbReference type="GO" id="GO:0003677">
    <property type="term" value="F:DNA binding"/>
    <property type="evidence" value="ECO:0007669"/>
    <property type="project" value="UniProtKB-KW"/>
</dbReference>
<feature type="compositionally biased region" description="Polar residues" evidence="3">
    <location>
        <begin position="167"/>
        <end position="195"/>
    </location>
</feature>
<feature type="DNA-binding region" description="NDT80" evidence="2">
    <location>
        <begin position="159"/>
        <end position="424"/>
    </location>
</feature>
<dbReference type="OrthoDB" id="2288358at2759"/>
<reference evidence="5 6" key="1">
    <citation type="journal article" date="2018" name="Nat. Ecol. Evol.">
        <title>Pezizomycetes genomes reveal the molecular basis of ectomycorrhizal truffle lifestyle.</title>
        <authorList>
            <person name="Murat C."/>
            <person name="Payen T."/>
            <person name="Noel B."/>
            <person name="Kuo A."/>
            <person name="Morin E."/>
            <person name="Chen J."/>
            <person name="Kohler A."/>
            <person name="Krizsan K."/>
            <person name="Balestrini R."/>
            <person name="Da Silva C."/>
            <person name="Montanini B."/>
            <person name="Hainaut M."/>
            <person name="Levati E."/>
            <person name="Barry K.W."/>
            <person name="Belfiori B."/>
            <person name="Cichocki N."/>
            <person name="Clum A."/>
            <person name="Dockter R.B."/>
            <person name="Fauchery L."/>
            <person name="Guy J."/>
            <person name="Iotti M."/>
            <person name="Le Tacon F."/>
            <person name="Lindquist E.A."/>
            <person name="Lipzen A."/>
            <person name="Malagnac F."/>
            <person name="Mello A."/>
            <person name="Molinier V."/>
            <person name="Miyauchi S."/>
            <person name="Poulain J."/>
            <person name="Riccioni C."/>
            <person name="Rubini A."/>
            <person name="Sitrit Y."/>
            <person name="Splivallo R."/>
            <person name="Traeger S."/>
            <person name="Wang M."/>
            <person name="Zifcakova L."/>
            <person name="Wipf D."/>
            <person name="Zambonelli A."/>
            <person name="Paolocci F."/>
            <person name="Nowrousian M."/>
            <person name="Ottonello S."/>
            <person name="Baldrian P."/>
            <person name="Spatafora J.W."/>
            <person name="Henrissat B."/>
            <person name="Nagy L.G."/>
            <person name="Aury J.M."/>
            <person name="Wincker P."/>
            <person name="Grigoriev I.V."/>
            <person name="Bonfante P."/>
            <person name="Martin F.M."/>
        </authorList>
    </citation>
    <scope>NUCLEOTIDE SEQUENCE [LARGE SCALE GENOMIC DNA]</scope>
    <source>
        <strain evidence="5 6">ATCC MYA-4762</strain>
    </source>
</reference>
<dbReference type="Gene3D" id="2.60.40.1390">
    <property type="entry name" value="NDT80 DNA-binding domain"/>
    <property type="match status" value="1"/>
</dbReference>
<feature type="compositionally biased region" description="Polar residues" evidence="3">
    <location>
        <begin position="126"/>
        <end position="135"/>
    </location>
</feature>
<dbReference type="Proteomes" id="UP000267821">
    <property type="component" value="Unassembled WGS sequence"/>
</dbReference>
<name>A0A3N4LT48_9PEZI</name>
<feature type="region of interest" description="Disordered" evidence="3">
    <location>
        <begin position="321"/>
        <end position="343"/>
    </location>
</feature>
<evidence type="ECO:0000256" key="1">
    <source>
        <dbReference type="ARBA" id="ARBA00023125"/>
    </source>
</evidence>
<feature type="region of interest" description="Disordered" evidence="3">
    <location>
        <begin position="102"/>
        <end position="195"/>
    </location>
</feature>